<dbReference type="InParanoid" id="F4SCU2"/>
<dbReference type="RefSeq" id="XP_007419196.1">
    <property type="nucleotide sequence ID" value="XM_007419134.1"/>
</dbReference>
<reference evidence="2" key="1">
    <citation type="journal article" date="2011" name="Proc. Natl. Acad. Sci. U.S.A.">
        <title>Obligate biotrophy features unraveled by the genomic analysis of rust fungi.</title>
        <authorList>
            <person name="Duplessis S."/>
            <person name="Cuomo C.A."/>
            <person name="Lin Y.-C."/>
            <person name="Aerts A."/>
            <person name="Tisserant E."/>
            <person name="Veneault-Fourrey C."/>
            <person name="Joly D.L."/>
            <person name="Hacquard S."/>
            <person name="Amselem J."/>
            <person name="Cantarel B.L."/>
            <person name="Chiu R."/>
            <person name="Coutinho P.M."/>
            <person name="Feau N."/>
            <person name="Field M."/>
            <person name="Frey P."/>
            <person name="Gelhaye E."/>
            <person name="Goldberg J."/>
            <person name="Grabherr M.G."/>
            <person name="Kodira C.D."/>
            <person name="Kohler A."/>
            <person name="Kuees U."/>
            <person name="Lindquist E.A."/>
            <person name="Lucas S.M."/>
            <person name="Mago R."/>
            <person name="Mauceli E."/>
            <person name="Morin E."/>
            <person name="Murat C."/>
            <person name="Pangilinan J.L."/>
            <person name="Park R."/>
            <person name="Pearson M."/>
            <person name="Quesneville H."/>
            <person name="Rouhier N."/>
            <person name="Sakthikumar S."/>
            <person name="Salamov A.A."/>
            <person name="Schmutz J."/>
            <person name="Selles B."/>
            <person name="Shapiro H."/>
            <person name="Tanguay P."/>
            <person name="Tuskan G.A."/>
            <person name="Henrissat B."/>
            <person name="Van de Peer Y."/>
            <person name="Rouze P."/>
            <person name="Ellis J.G."/>
            <person name="Dodds P.N."/>
            <person name="Schein J.E."/>
            <person name="Zhong S."/>
            <person name="Hamelin R.C."/>
            <person name="Grigoriev I.V."/>
            <person name="Szabo L.J."/>
            <person name="Martin F."/>
        </authorList>
    </citation>
    <scope>NUCLEOTIDE SEQUENCE [LARGE SCALE GENOMIC DNA]</scope>
    <source>
        <strain evidence="2">98AG31 / pathotype 3-4-7</strain>
    </source>
</reference>
<dbReference type="KEGG" id="mlr:MELLADRAFT_69927"/>
<evidence type="ECO:0000313" key="1">
    <source>
        <dbReference type="EMBL" id="EGF97524.1"/>
    </source>
</evidence>
<evidence type="ECO:0000313" key="2">
    <source>
        <dbReference type="Proteomes" id="UP000001072"/>
    </source>
</evidence>
<dbReference type="GeneID" id="18931366"/>
<organism evidence="2">
    <name type="scientific">Melampsora larici-populina (strain 98AG31 / pathotype 3-4-7)</name>
    <name type="common">Poplar leaf rust fungus</name>
    <dbReference type="NCBI Taxonomy" id="747676"/>
    <lineage>
        <taxon>Eukaryota</taxon>
        <taxon>Fungi</taxon>
        <taxon>Dikarya</taxon>
        <taxon>Basidiomycota</taxon>
        <taxon>Pucciniomycotina</taxon>
        <taxon>Pucciniomycetes</taxon>
        <taxon>Pucciniales</taxon>
        <taxon>Melampsoraceae</taxon>
        <taxon>Melampsora</taxon>
    </lineage>
</organism>
<dbReference type="AlphaFoldDB" id="F4SCU2"/>
<name>F4SCU2_MELLP</name>
<accession>F4SCU2</accession>
<keyword evidence="2" id="KW-1185">Reference proteome</keyword>
<gene>
    <name evidence="1" type="ORF">MELLADRAFT_69927</name>
</gene>
<dbReference type="Proteomes" id="UP000001072">
    <property type="component" value="Unassembled WGS sequence"/>
</dbReference>
<dbReference type="EMBL" id="GL883222">
    <property type="protein sequence ID" value="EGF97524.1"/>
    <property type="molecule type" value="Genomic_DNA"/>
</dbReference>
<protein>
    <submittedName>
        <fullName evidence="1">Uncharacterized protein</fullName>
    </submittedName>
</protein>
<dbReference type="VEuPathDB" id="FungiDB:MELLADRAFT_69927"/>
<sequence length="284" mass="32920">MVSHLKKTKKRLEEAQITLNTLLTKHSYVTVDCDVDQNTDGWASHYLFSSSEDLRKLKLKRVKARTGREKQELLNLPKSLVRLETQIHNAAAELGSEEFRELTGLTDDRAKPLLALQVAKGKLYEAKIFFRATDFVAYVCSGDEPGTTSQGRLNYIKSHKSKMFKSKYNSYHRRKYLHAGLTSDTRRLWYNWNFDFIDVIRSTAVHLPSPLRLGHDQEIVSKWKDLMEVKFEHWDRTLARMGVPDVAVPDVERDLLAEMEAEAEEEELFAPEDFELGEDDYDLH</sequence>
<proteinExistence type="predicted"/>
<dbReference type="HOGENOM" id="CLU_980334_0_0_1"/>